<sequence>MTTSTTVRKTTTAAYKKTAAAVSKKTATALAATTDSNTVPVLLPYVTYQHFTGSTNCDPDSADITLYGVTPWTCGGSDYCGDTNNCHQFNTNLETVQYQINCNWGCSSCGYNYGLWYDNQCTTVGVMEGNSARASWIIPTSNYTNTAPGVEFSIYIYSDTSCNNFESSLTFIAGTCGHSSFAQLNTGTLFSIIGLYDNYDPLQSTLINDESTGLVILFSGCNADCTYTDGIAPGISFVV</sequence>
<keyword evidence="2" id="KW-1185">Reference proteome</keyword>
<gene>
    <name evidence="1" type="ORF">BDK51DRAFT_32127</name>
</gene>
<reference evidence="2" key="1">
    <citation type="journal article" date="2018" name="Nat. Microbiol.">
        <title>Leveraging single-cell genomics to expand the fungal tree of life.</title>
        <authorList>
            <person name="Ahrendt S.R."/>
            <person name="Quandt C.A."/>
            <person name="Ciobanu D."/>
            <person name="Clum A."/>
            <person name="Salamov A."/>
            <person name="Andreopoulos B."/>
            <person name="Cheng J.F."/>
            <person name="Woyke T."/>
            <person name="Pelin A."/>
            <person name="Henrissat B."/>
            <person name="Reynolds N.K."/>
            <person name="Benny G.L."/>
            <person name="Smith M.E."/>
            <person name="James T.Y."/>
            <person name="Grigoriev I.V."/>
        </authorList>
    </citation>
    <scope>NUCLEOTIDE SEQUENCE [LARGE SCALE GENOMIC DNA]</scope>
</reference>
<proteinExistence type="predicted"/>
<organism evidence="1 2">
    <name type="scientific">Blyttiomyces helicus</name>
    <dbReference type="NCBI Taxonomy" id="388810"/>
    <lineage>
        <taxon>Eukaryota</taxon>
        <taxon>Fungi</taxon>
        <taxon>Fungi incertae sedis</taxon>
        <taxon>Chytridiomycota</taxon>
        <taxon>Chytridiomycota incertae sedis</taxon>
        <taxon>Chytridiomycetes</taxon>
        <taxon>Chytridiomycetes incertae sedis</taxon>
        <taxon>Blyttiomyces</taxon>
    </lineage>
</organism>
<accession>A0A4V1IQ79</accession>
<name>A0A4V1IQ79_9FUNG</name>
<evidence type="ECO:0000313" key="1">
    <source>
        <dbReference type="EMBL" id="RKO85617.1"/>
    </source>
</evidence>
<protein>
    <submittedName>
        <fullName evidence="1">Uncharacterized protein</fullName>
    </submittedName>
</protein>
<dbReference type="Proteomes" id="UP000269721">
    <property type="component" value="Unassembled WGS sequence"/>
</dbReference>
<dbReference type="EMBL" id="KZ998912">
    <property type="protein sequence ID" value="RKO85617.1"/>
    <property type="molecule type" value="Genomic_DNA"/>
</dbReference>
<evidence type="ECO:0000313" key="2">
    <source>
        <dbReference type="Proteomes" id="UP000269721"/>
    </source>
</evidence>
<dbReference type="AlphaFoldDB" id="A0A4V1IQ79"/>